<evidence type="ECO:0000256" key="9">
    <source>
        <dbReference type="ARBA" id="ARBA00022741"/>
    </source>
</evidence>
<dbReference type="InterPro" id="IPR051681">
    <property type="entry name" value="Ser/Thr_Kinases-Pseudokinases"/>
</dbReference>
<dbReference type="GeneID" id="68100423"/>
<dbReference type="SUPFAM" id="SSF56112">
    <property type="entry name" value="Protein kinase-like (PK-like)"/>
    <property type="match status" value="1"/>
</dbReference>
<reference evidence="19 20" key="1">
    <citation type="journal article" date="2018" name="BMC Genomics">
        <title>The genome of Naegleria lovaniensis, the basis for a comparative approach to unravel pathogenicity factors of the human pathogenic amoeba N. fowleri.</title>
        <authorList>
            <person name="Liechti N."/>
            <person name="Schurch N."/>
            <person name="Bruggmann R."/>
            <person name="Wittwer M."/>
        </authorList>
    </citation>
    <scope>NUCLEOTIDE SEQUENCE [LARGE SCALE GENOMIC DNA]</scope>
    <source>
        <strain evidence="19 20">ATCC 30569</strain>
    </source>
</reference>
<evidence type="ECO:0000256" key="3">
    <source>
        <dbReference type="ARBA" id="ARBA00004613"/>
    </source>
</evidence>
<dbReference type="InterPro" id="IPR011050">
    <property type="entry name" value="Pectin_lyase_fold/virulence"/>
</dbReference>
<evidence type="ECO:0000259" key="18">
    <source>
        <dbReference type="PROSITE" id="PS50011"/>
    </source>
</evidence>
<evidence type="ECO:0000256" key="15">
    <source>
        <dbReference type="ARBA" id="ARBA00048679"/>
    </source>
</evidence>
<evidence type="ECO:0000256" key="7">
    <source>
        <dbReference type="ARBA" id="ARBA00022679"/>
    </source>
</evidence>
<evidence type="ECO:0000256" key="4">
    <source>
        <dbReference type="ARBA" id="ARBA00012513"/>
    </source>
</evidence>
<evidence type="ECO:0000256" key="1">
    <source>
        <dbReference type="ARBA" id="ARBA00004196"/>
    </source>
</evidence>
<evidence type="ECO:0000256" key="2">
    <source>
        <dbReference type="ARBA" id="ARBA00004442"/>
    </source>
</evidence>
<feature type="transmembrane region" description="Helical" evidence="17">
    <location>
        <begin position="728"/>
        <end position="758"/>
    </location>
</feature>
<keyword evidence="6" id="KW-0723">Serine/threonine-protein kinase</keyword>
<evidence type="ECO:0000256" key="13">
    <source>
        <dbReference type="ARBA" id="ARBA00023237"/>
    </source>
</evidence>
<comment type="subcellular location">
    <subcellularLocation>
        <location evidence="1">Cell envelope</location>
    </subcellularLocation>
    <subcellularLocation>
        <location evidence="2">Cell outer membrane</location>
    </subcellularLocation>
    <subcellularLocation>
        <location evidence="3">Secreted</location>
    </subcellularLocation>
</comment>
<dbReference type="GO" id="GO:0004674">
    <property type="term" value="F:protein serine/threonine kinase activity"/>
    <property type="evidence" value="ECO:0007669"/>
    <property type="project" value="UniProtKB-KW"/>
</dbReference>
<evidence type="ECO:0000313" key="19">
    <source>
        <dbReference type="EMBL" id="KAG2378821.1"/>
    </source>
</evidence>
<evidence type="ECO:0000256" key="5">
    <source>
        <dbReference type="ARBA" id="ARBA00022525"/>
    </source>
</evidence>
<dbReference type="Pfam" id="PF02415">
    <property type="entry name" value="Chlam_PMP"/>
    <property type="match status" value="2"/>
</dbReference>
<evidence type="ECO:0000256" key="14">
    <source>
        <dbReference type="ARBA" id="ARBA00047899"/>
    </source>
</evidence>
<organism evidence="19 20">
    <name type="scientific">Naegleria lovaniensis</name>
    <name type="common">Amoeba</name>
    <dbReference type="NCBI Taxonomy" id="51637"/>
    <lineage>
        <taxon>Eukaryota</taxon>
        <taxon>Discoba</taxon>
        <taxon>Heterolobosea</taxon>
        <taxon>Tetramitia</taxon>
        <taxon>Eutetramitia</taxon>
        <taxon>Vahlkampfiidae</taxon>
        <taxon>Naegleria</taxon>
    </lineage>
</organism>
<dbReference type="FunFam" id="1.10.510.10:FF:001023">
    <property type="entry name" value="Os07g0541700 protein"/>
    <property type="match status" value="1"/>
</dbReference>
<keyword evidence="17" id="KW-1133">Transmembrane helix</keyword>
<evidence type="ECO:0000256" key="10">
    <source>
        <dbReference type="ARBA" id="ARBA00022777"/>
    </source>
</evidence>
<evidence type="ECO:0000313" key="20">
    <source>
        <dbReference type="Proteomes" id="UP000816034"/>
    </source>
</evidence>
<dbReference type="PROSITE" id="PS00107">
    <property type="entry name" value="PROTEIN_KINASE_ATP"/>
    <property type="match status" value="1"/>
</dbReference>
<protein>
    <recommendedName>
        <fullName evidence="4">non-specific serine/threonine protein kinase</fullName>
        <ecNumber evidence="4">2.7.11.1</ecNumber>
    </recommendedName>
</protein>
<dbReference type="RefSeq" id="XP_044546083.1">
    <property type="nucleotide sequence ID" value="XM_044697992.1"/>
</dbReference>
<dbReference type="InterPro" id="IPR008271">
    <property type="entry name" value="Ser/Thr_kinase_AS"/>
</dbReference>
<keyword evidence="11 16" id="KW-0067">ATP-binding</keyword>
<dbReference type="PANTHER" id="PTHR44329:SF288">
    <property type="entry name" value="MITOGEN-ACTIVATED PROTEIN KINASE KINASE KINASE 20"/>
    <property type="match status" value="1"/>
</dbReference>
<feature type="domain" description="Protein kinase" evidence="18">
    <location>
        <begin position="839"/>
        <end position="1151"/>
    </location>
</feature>
<keyword evidence="9 16" id="KW-0547">Nucleotide-binding</keyword>
<dbReference type="PROSITE" id="PS00108">
    <property type="entry name" value="PROTEIN_KINASE_ST"/>
    <property type="match status" value="1"/>
</dbReference>
<evidence type="ECO:0000256" key="8">
    <source>
        <dbReference type="ARBA" id="ARBA00022729"/>
    </source>
</evidence>
<sequence length="1152" mass="129211">MDSTISERGGSDLSKTSIFTTRYPHNDDNVDGTTKSRFTTHSQIQLQVRTFATPPTIQKTFKFYIHENVRYDGDMKNCNSSLDPCFLMDHALAFVTSDVTQNLQQQTGRIRIQFYLMTNVSSSYYCHNSLEESSGKFTYEIHVFAFEPLDQQRPQVHCQGAGLIKNSQQVVKLTFNNLTLYDTFIGMSFNSVSDDALIEINSCTLNGPGRQASVIISSRGANLRIVHSQLSSMNVASKEGIMVFEKSIISDSFLDFIDTTSIIFTACTLDRSTGIQSAGSSVHMEFCTLHHVPEFNVEKFSFVALHQCSLTNTRLLISFGNEFVIQFSNVTGSNNLFTVKGVVSVIIQHNNIYDTDVSPLETDSRAIFDMVLSDYVYVYQTNIIGSPRRAIYIDEANTIFFRESNFINNRGGIFINKLVRFTSGVERNVVRIWSCLFMNNTVSGGDGGAANIPKADVIHIYSSTFIDNTAANGGAIYLNQGSAEVDNCTFSNNVARLVTGVTIGKTGNGGAIYLKDMDYINIGNTNFIQNRAIRGGAVYMLKEKDSGFNDDIRFNLNCMDNTATYLGHCFYSEQSVPLFRYLNFTKIRGSQVGNYQVATSFISLTGWSFSKNATQTRESKLSLYPGQVISIYFGIVDYFGQNITNLQQQPILMVNDDVLSTVSFSRNNISIERLYFEIRDESVKHFNFSVAFPGTSMSVTFEVNVQDCLPGFILSTISASRLICQKDVAWPIIIPLIVVGSLLVFALGIFIGIGLLYCGWRIASRLRRLNQREKAEKKLEKKLLDKKFIFSEDHIELSSDLQTKLLDSYIDPTDSSGSGGKKDKKPQKKDTFIIPIDSIDVIKKIGEGANGIVYLGKWSGTDVALKSLKFDNSNDSNQDNEEFETEAALLSDLRHPSIVNFFGVAMSQSVKYMVVEFLSKGSLDKAIYNSKIGKEILSLETKISILKSVSSGMSYLHSLKPYAIIHRDLKPANILLDGAMNAKVSDFGLSKLVSTNATATMTTNLGTLFYMSPEILGDSDENSITTKLDVYSFAIIMYELFFEENPYLNIHSEKIHRFTSPDISDKSCFNIPAKVIKGLRPKIPFSNEEEQRVWISEYIRPREHYLDNDDLFELTSQYLHLMIQCWSGKSQHRPDFSSVTTTLSNMYNKFFD</sequence>
<dbReference type="Proteomes" id="UP000816034">
    <property type="component" value="Unassembled WGS sequence"/>
</dbReference>
<dbReference type="InterPro" id="IPR003368">
    <property type="entry name" value="POMP_repeat"/>
</dbReference>
<keyword evidence="8" id="KW-0732">Signal</keyword>
<dbReference type="InterPro" id="IPR011009">
    <property type="entry name" value="Kinase-like_dom_sf"/>
</dbReference>
<evidence type="ECO:0000256" key="11">
    <source>
        <dbReference type="ARBA" id="ARBA00022840"/>
    </source>
</evidence>
<evidence type="ECO:0000256" key="17">
    <source>
        <dbReference type="SAM" id="Phobius"/>
    </source>
</evidence>
<evidence type="ECO:0000256" key="16">
    <source>
        <dbReference type="PROSITE-ProRule" id="PRU10141"/>
    </source>
</evidence>
<keyword evidence="7" id="KW-0808">Transferase</keyword>
<dbReference type="EMBL" id="PYSW02000031">
    <property type="protein sequence ID" value="KAG2378821.1"/>
    <property type="molecule type" value="Genomic_DNA"/>
</dbReference>
<keyword evidence="20" id="KW-1185">Reference proteome</keyword>
<comment type="catalytic activity">
    <reaction evidence="14">
        <text>L-threonyl-[protein] + ATP = O-phospho-L-threonyl-[protein] + ADP + H(+)</text>
        <dbReference type="Rhea" id="RHEA:46608"/>
        <dbReference type="Rhea" id="RHEA-COMP:11060"/>
        <dbReference type="Rhea" id="RHEA-COMP:11605"/>
        <dbReference type="ChEBI" id="CHEBI:15378"/>
        <dbReference type="ChEBI" id="CHEBI:30013"/>
        <dbReference type="ChEBI" id="CHEBI:30616"/>
        <dbReference type="ChEBI" id="CHEBI:61977"/>
        <dbReference type="ChEBI" id="CHEBI:456216"/>
        <dbReference type="EC" id="2.7.11.1"/>
    </reaction>
</comment>
<evidence type="ECO:0000256" key="6">
    <source>
        <dbReference type="ARBA" id="ARBA00022527"/>
    </source>
</evidence>
<dbReference type="InterPro" id="IPR000719">
    <property type="entry name" value="Prot_kinase_dom"/>
</dbReference>
<dbReference type="SUPFAM" id="SSF51126">
    <property type="entry name" value="Pectin lyase-like"/>
    <property type="match status" value="1"/>
</dbReference>
<keyword evidence="10" id="KW-0418">Kinase</keyword>
<dbReference type="PROSITE" id="PS50011">
    <property type="entry name" value="PROTEIN_KINASE_DOM"/>
    <property type="match status" value="1"/>
</dbReference>
<name>A0AA88KI30_NAELO</name>
<keyword evidence="17" id="KW-0812">Transmembrane</keyword>
<dbReference type="EC" id="2.7.11.1" evidence="4"/>
<comment type="caution">
    <text evidence="19">The sequence shown here is derived from an EMBL/GenBank/DDBJ whole genome shotgun (WGS) entry which is preliminary data.</text>
</comment>
<keyword evidence="13" id="KW-0998">Cell outer membrane</keyword>
<dbReference type="PANTHER" id="PTHR44329">
    <property type="entry name" value="SERINE/THREONINE-PROTEIN KINASE TNNI3K-RELATED"/>
    <property type="match status" value="1"/>
</dbReference>
<accession>A0AA88KI30</accession>
<dbReference type="InterPro" id="IPR017441">
    <property type="entry name" value="Protein_kinase_ATP_BS"/>
</dbReference>
<dbReference type="GO" id="GO:0005576">
    <property type="term" value="C:extracellular region"/>
    <property type="evidence" value="ECO:0007669"/>
    <property type="project" value="UniProtKB-SubCell"/>
</dbReference>
<dbReference type="GO" id="GO:0005524">
    <property type="term" value="F:ATP binding"/>
    <property type="evidence" value="ECO:0007669"/>
    <property type="project" value="UniProtKB-UniRule"/>
</dbReference>
<feature type="binding site" evidence="16">
    <location>
        <position position="866"/>
    </location>
    <ligand>
        <name>ATP</name>
        <dbReference type="ChEBI" id="CHEBI:30616"/>
    </ligand>
</feature>
<keyword evidence="12 17" id="KW-0472">Membrane</keyword>
<dbReference type="Gene3D" id="1.10.510.10">
    <property type="entry name" value="Transferase(Phosphotransferase) domain 1"/>
    <property type="match status" value="1"/>
</dbReference>
<dbReference type="AlphaFoldDB" id="A0AA88KI30"/>
<keyword evidence="5" id="KW-0964">Secreted</keyword>
<comment type="catalytic activity">
    <reaction evidence="15">
        <text>L-seryl-[protein] + ATP = O-phospho-L-seryl-[protein] + ADP + H(+)</text>
        <dbReference type="Rhea" id="RHEA:17989"/>
        <dbReference type="Rhea" id="RHEA-COMP:9863"/>
        <dbReference type="Rhea" id="RHEA-COMP:11604"/>
        <dbReference type="ChEBI" id="CHEBI:15378"/>
        <dbReference type="ChEBI" id="CHEBI:29999"/>
        <dbReference type="ChEBI" id="CHEBI:30616"/>
        <dbReference type="ChEBI" id="CHEBI:83421"/>
        <dbReference type="ChEBI" id="CHEBI:456216"/>
        <dbReference type="EC" id="2.7.11.1"/>
    </reaction>
</comment>
<dbReference type="SMART" id="SM00220">
    <property type="entry name" value="S_TKc"/>
    <property type="match status" value="1"/>
</dbReference>
<dbReference type="Pfam" id="PF00069">
    <property type="entry name" value="Pkinase"/>
    <property type="match status" value="1"/>
</dbReference>
<gene>
    <name evidence="19" type="ORF">C9374_007969</name>
</gene>
<proteinExistence type="predicted"/>
<evidence type="ECO:0000256" key="12">
    <source>
        <dbReference type="ARBA" id="ARBA00023136"/>
    </source>
</evidence>